<feature type="transmembrane region" description="Helical" evidence="1">
    <location>
        <begin position="133"/>
        <end position="153"/>
    </location>
</feature>
<proteinExistence type="predicted"/>
<reference evidence="3 4" key="1">
    <citation type="submission" date="2021-02" db="EMBL/GenBank/DDBJ databases">
        <title>De Novo genome assembly of isolated myxobacteria.</title>
        <authorList>
            <person name="Stevens D.C."/>
        </authorList>
    </citation>
    <scope>NUCLEOTIDE SEQUENCE [LARGE SCALE GENOMIC DNA]</scope>
    <source>
        <strain evidence="4">SCPEA02</strain>
    </source>
</reference>
<gene>
    <name evidence="3" type="ORF">JY651_14275</name>
</gene>
<evidence type="ECO:0000259" key="2">
    <source>
        <dbReference type="Pfam" id="PF00487"/>
    </source>
</evidence>
<protein>
    <submittedName>
        <fullName evidence="3">Fatty acid desaturase</fullName>
    </submittedName>
</protein>
<feature type="domain" description="Fatty acid desaturase" evidence="2">
    <location>
        <begin position="38"/>
        <end position="275"/>
    </location>
</feature>
<accession>A0ABX7P6B3</accession>
<dbReference type="InterPro" id="IPR005804">
    <property type="entry name" value="FA_desaturase_dom"/>
</dbReference>
<evidence type="ECO:0000256" key="1">
    <source>
        <dbReference type="SAM" id="Phobius"/>
    </source>
</evidence>
<evidence type="ECO:0000313" key="3">
    <source>
        <dbReference type="EMBL" id="QSQ26015.1"/>
    </source>
</evidence>
<sequence length="321" mass="36075">MTSEGRGTPVPARLNLVLLVSAMTACAGCLWLASHGETWAVRLVAAVVFSFVNNTVFSLLHEATHGVLHPSRRVNDGLGRVAATLFPTSFTMQRAFHLNHHRHNRTRLEQFDYFRPGDNRLLKCAQWYSILSGLYWVFVPVGAVAFALVPGLLHRLRGTGTRYGEQTGADAYLGRLEDAPGSVIRWEVLLAAGVQGGLAVALDLSVMGWALCYAAFAVNWSGLQYADHAWSPLHVRDGAWDLRVAAPVRWMFLNYHYHRAHHRHPHVPWLYLGRYVDPNVPRPSFLRVWLSMWLGPRPLPETVESRVLPHEAPLTVAMEER</sequence>
<organism evidence="3 4">
    <name type="scientific">Pyxidicoccus parkwayensis</name>
    <dbReference type="NCBI Taxonomy" id="2813578"/>
    <lineage>
        <taxon>Bacteria</taxon>
        <taxon>Pseudomonadati</taxon>
        <taxon>Myxococcota</taxon>
        <taxon>Myxococcia</taxon>
        <taxon>Myxococcales</taxon>
        <taxon>Cystobacterineae</taxon>
        <taxon>Myxococcaceae</taxon>
        <taxon>Pyxidicoccus</taxon>
    </lineage>
</organism>
<keyword evidence="4" id="KW-1185">Reference proteome</keyword>
<keyword evidence="1" id="KW-0472">Membrane</keyword>
<dbReference type="PROSITE" id="PS51257">
    <property type="entry name" value="PROKAR_LIPOPROTEIN"/>
    <property type="match status" value="1"/>
</dbReference>
<evidence type="ECO:0000313" key="4">
    <source>
        <dbReference type="Proteomes" id="UP000662747"/>
    </source>
</evidence>
<dbReference type="Pfam" id="PF00487">
    <property type="entry name" value="FA_desaturase"/>
    <property type="match status" value="1"/>
</dbReference>
<feature type="transmembrane region" description="Helical" evidence="1">
    <location>
        <begin position="12"/>
        <end position="33"/>
    </location>
</feature>
<name>A0ABX7P6B3_9BACT</name>
<keyword evidence="1" id="KW-0812">Transmembrane</keyword>
<feature type="transmembrane region" description="Helical" evidence="1">
    <location>
        <begin position="40"/>
        <end position="60"/>
    </location>
</feature>
<dbReference type="RefSeq" id="WP_206727565.1">
    <property type="nucleotide sequence ID" value="NZ_CP071090.1"/>
</dbReference>
<dbReference type="EMBL" id="CP071090">
    <property type="protein sequence ID" value="QSQ26015.1"/>
    <property type="molecule type" value="Genomic_DNA"/>
</dbReference>
<dbReference type="Proteomes" id="UP000662747">
    <property type="component" value="Chromosome"/>
</dbReference>
<keyword evidence="1" id="KW-1133">Transmembrane helix</keyword>